<dbReference type="InterPro" id="IPR011856">
    <property type="entry name" value="tRNA_endonuc-like_dom_sf"/>
</dbReference>
<dbReference type="Pfam" id="PF00929">
    <property type="entry name" value="RNase_T"/>
    <property type="match status" value="1"/>
</dbReference>
<feature type="domain" description="VRR-NUC" evidence="10">
    <location>
        <begin position="433"/>
        <end position="545"/>
    </location>
</feature>
<keyword evidence="12" id="KW-1185">Reference proteome</keyword>
<dbReference type="GO" id="GO:0008408">
    <property type="term" value="F:3'-5' exonuclease activity"/>
    <property type="evidence" value="ECO:0007669"/>
    <property type="project" value="TreeGrafter"/>
</dbReference>
<evidence type="ECO:0000256" key="8">
    <source>
        <dbReference type="ARBA" id="ARBA00049244"/>
    </source>
</evidence>
<dbReference type="AlphaFoldDB" id="A0A432WLX6"/>
<dbReference type="EMBL" id="PIPO01000001">
    <property type="protein sequence ID" value="RUO34697.1"/>
    <property type="molecule type" value="Genomic_DNA"/>
</dbReference>
<dbReference type="Pfam" id="PF08774">
    <property type="entry name" value="VRR_NUC"/>
    <property type="match status" value="1"/>
</dbReference>
<evidence type="ECO:0000256" key="2">
    <source>
        <dbReference type="ARBA" id="ARBA00012417"/>
    </source>
</evidence>
<keyword evidence="4" id="KW-0378">Hydrolase</keyword>
<evidence type="ECO:0000256" key="6">
    <source>
        <dbReference type="ARBA" id="ARBA00025483"/>
    </source>
</evidence>
<dbReference type="InterPro" id="IPR006054">
    <property type="entry name" value="DnaQ"/>
</dbReference>
<reference evidence="11 12" key="1">
    <citation type="journal article" date="2011" name="Front. Microbiol.">
        <title>Genomic signatures of strain selection and enhancement in Bacillus atrophaeus var. globigii, a historical biowarfare simulant.</title>
        <authorList>
            <person name="Gibbons H.S."/>
            <person name="Broomall S.M."/>
            <person name="McNew L.A."/>
            <person name="Daligault H."/>
            <person name="Chapman C."/>
            <person name="Bruce D."/>
            <person name="Karavis M."/>
            <person name="Krepps M."/>
            <person name="McGregor P.A."/>
            <person name="Hong C."/>
            <person name="Park K.H."/>
            <person name="Akmal A."/>
            <person name="Feldman A."/>
            <person name="Lin J.S."/>
            <person name="Chang W.E."/>
            <person name="Higgs B.W."/>
            <person name="Demirev P."/>
            <person name="Lindquist J."/>
            <person name="Liem A."/>
            <person name="Fochler E."/>
            <person name="Read T.D."/>
            <person name="Tapia R."/>
            <person name="Johnson S."/>
            <person name="Bishop-Lilly K.A."/>
            <person name="Detter C."/>
            <person name="Han C."/>
            <person name="Sozhamannan S."/>
            <person name="Rosenzweig C.N."/>
            <person name="Skowronski E.W."/>
        </authorList>
    </citation>
    <scope>NUCLEOTIDE SEQUENCE [LARGE SCALE GENOMIC DNA]</scope>
    <source>
        <strain evidence="11 12">Y4G10-17</strain>
    </source>
</reference>
<feature type="domain" description="Exonuclease" evidence="9">
    <location>
        <begin position="552"/>
        <end position="717"/>
    </location>
</feature>
<dbReference type="Gene3D" id="3.30.420.10">
    <property type="entry name" value="Ribonuclease H-like superfamily/Ribonuclease H"/>
    <property type="match status" value="1"/>
</dbReference>
<dbReference type="SMART" id="SM00990">
    <property type="entry name" value="VRR_NUC"/>
    <property type="match status" value="1"/>
</dbReference>
<dbReference type="InterPro" id="IPR013520">
    <property type="entry name" value="Ribonucl_H"/>
</dbReference>
<accession>A0A432WLX6</accession>
<proteinExistence type="predicted"/>
<dbReference type="GO" id="GO:0003887">
    <property type="term" value="F:DNA-directed DNA polymerase activity"/>
    <property type="evidence" value="ECO:0007669"/>
    <property type="project" value="UniProtKB-EC"/>
</dbReference>
<dbReference type="Pfam" id="PF21315">
    <property type="entry name" value="FAN1_HTH"/>
    <property type="match status" value="1"/>
</dbReference>
<evidence type="ECO:0000256" key="5">
    <source>
        <dbReference type="ARBA" id="ARBA00022839"/>
    </source>
</evidence>
<evidence type="ECO:0000313" key="12">
    <source>
        <dbReference type="Proteomes" id="UP000287823"/>
    </source>
</evidence>
<dbReference type="InterPro" id="IPR036397">
    <property type="entry name" value="RNaseH_sf"/>
</dbReference>
<comment type="cofactor">
    <cofactor evidence="1">
        <name>Mg(2+)</name>
        <dbReference type="ChEBI" id="CHEBI:18420"/>
    </cofactor>
</comment>
<dbReference type="GO" id="GO:0005829">
    <property type="term" value="C:cytosol"/>
    <property type="evidence" value="ECO:0007669"/>
    <property type="project" value="TreeGrafter"/>
</dbReference>
<keyword evidence="5" id="KW-0269">Exonuclease</keyword>
<comment type="subunit">
    <text evidence="7">DNA polymerase III contains a core (composed of alpha, epsilon and theta chains) that associates with a tau subunit. This core dimerizes to form the POLIII' complex. PolIII' associates with the gamma complex (composed of gamma, delta, delta', psi and chi chains) and with the beta chain to form the complete DNA polymerase III complex.</text>
</comment>
<organism evidence="11 12">
    <name type="scientific">Aliidiomarina soli</name>
    <dbReference type="NCBI Taxonomy" id="1928574"/>
    <lineage>
        <taxon>Bacteria</taxon>
        <taxon>Pseudomonadati</taxon>
        <taxon>Pseudomonadota</taxon>
        <taxon>Gammaproteobacteria</taxon>
        <taxon>Alteromonadales</taxon>
        <taxon>Idiomarinaceae</taxon>
        <taxon>Aliidiomarina</taxon>
    </lineage>
</organism>
<evidence type="ECO:0000313" key="11">
    <source>
        <dbReference type="EMBL" id="RUO34697.1"/>
    </source>
</evidence>
<dbReference type="CDD" id="cd06127">
    <property type="entry name" value="DEDDh"/>
    <property type="match status" value="1"/>
</dbReference>
<sequence>MKTLPPTYYLDHFYEFLGYLEGPCAHLLNAADKDFIAEFKALSHDAQLVLVRIYNRQSVYVRRDSLSYEEIDNPRAGLNELFAAGLVNDVSETGFARLLEQLNKAELQSLLAESPQKAPAKSAKKALWFEFAQAHAVFSASEDWLNEQYLEQQQEQRLAYFLFLYFGNVRARLNQLSMRDLGVMRTRQLSHEAQARFTSADEARGQFYYRWLGLSLKNTQDQALDEFIAMLEENPATTNRIASVLEARDRFYWQLAKRLLQSPLEQHDDHYSIQILKHSRAADAVEKRLRLEYQQGWKEQVKSELEAIIDDPDSETLYVFAVDFYQRKFHRKRTSMLTDMLRDSSAPIPLDEAYVSHVEQGVCAYYERQGITALRSENVLWRALFGLTFWPELYQNPKAGVSNEFDWLPRLLKQNTFYAELEHEIEARLAQLQTPQQWLTHVLQVSTRHYGQVNGVFSWHQSLLELIKPLLTQAPVVQTQAVLRAMARDYHQLSDGFADLMVLDEQGLRFEEIKAPGDSLRRNQLITLQCLKKAGFEVAIRRVEWMYNPDQAYVVVDVETTGGNHSSHRVTEVGMVKVINGQVVDRWQSLVNPQRYIPARITELTGISNEMVADAPVFEAVAEAIDEFCQDAIFVAHNVNFDYGFLKREMERAGRRLNLPKLCTVRMARKQFPGLASYSLGRLCEQLGIELVRHHRALDDACAAAGILRLVQQSQLQQNLIQQARS</sequence>
<evidence type="ECO:0000256" key="3">
    <source>
        <dbReference type="ARBA" id="ARBA00022722"/>
    </source>
</evidence>
<dbReference type="NCBIfam" id="TIGR00573">
    <property type="entry name" value="dnaq"/>
    <property type="match status" value="1"/>
</dbReference>
<dbReference type="FunFam" id="3.30.420.10:FF:000045">
    <property type="entry name" value="3'-5' exonuclease DinG"/>
    <property type="match status" value="1"/>
</dbReference>
<evidence type="ECO:0000256" key="7">
    <source>
        <dbReference type="ARBA" id="ARBA00026073"/>
    </source>
</evidence>
<name>A0A432WLX6_9GAMM</name>
<dbReference type="PANTHER" id="PTHR30231">
    <property type="entry name" value="DNA POLYMERASE III SUBUNIT EPSILON"/>
    <property type="match status" value="1"/>
</dbReference>
<comment type="caution">
    <text evidence="11">The sequence shown here is derived from an EMBL/GenBank/DDBJ whole genome shotgun (WGS) entry which is preliminary data.</text>
</comment>
<keyword evidence="3" id="KW-0540">Nuclease</keyword>
<comment type="catalytic activity">
    <reaction evidence="8">
        <text>DNA(n) + a 2'-deoxyribonucleoside 5'-triphosphate = DNA(n+1) + diphosphate</text>
        <dbReference type="Rhea" id="RHEA:22508"/>
        <dbReference type="Rhea" id="RHEA-COMP:17339"/>
        <dbReference type="Rhea" id="RHEA-COMP:17340"/>
        <dbReference type="ChEBI" id="CHEBI:33019"/>
        <dbReference type="ChEBI" id="CHEBI:61560"/>
        <dbReference type="ChEBI" id="CHEBI:173112"/>
        <dbReference type="EC" id="2.7.7.7"/>
    </reaction>
</comment>
<evidence type="ECO:0000256" key="1">
    <source>
        <dbReference type="ARBA" id="ARBA00001946"/>
    </source>
</evidence>
<dbReference type="EC" id="2.7.7.7" evidence="2"/>
<dbReference type="InterPro" id="IPR014883">
    <property type="entry name" value="VRR_NUC"/>
</dbReference>
<dbReference type="Proteomes" id="UP000287823">
    <property type="component" value="Unassembled WGS sequence"/>
</dbReference>
<dbReference type="SMART" id="SM00479">
    <property type="entry name" value="EXOIII"/>
    <property type="match status" value="1"/>
</dbReference>
<evidence type="ECO:0000259" key="10">
    <source>
        <dbReference type="SMART" id="SM00990"/>
    </source>
</evidence>
<dbReference type="GO" id="GO:0003677">
    <property type="term" value="F:DNA binding"/>
    <property type="evidence" value="ECO:0007669"/>
    <property type="project" value="InterPro"/>
</dbReference>
<dbReference type="Gene3D" id="3.40.1350.10">
    <property type="match status" value="1"/>
</dbReference>
<dbReference type="RefSeq" id="WP_126797748.1">
    <property type="nucleotide sequence ID" value="NZ_PIPO01000001.1"/>
</dbReference>
<dbReference type="SUPFAM" id="SSF53098">
    <property type="entry name" value="Ribonuclease H-like"/>
    <property type="match status" value="1"/>
</dbReference>
<dbReference type="PANTHER" id="PTHR30231:SF37">
    <property type="entry name" value="EXODEOXYRIBONUCLEASE 10"/>
    <property type="match status" value="1"/>
</dbReference>
<dbReference type="InterPro" id="IPR012337">
    <property type="entry name" value="RNaseH-like_sf"/>
</dbReference>
<evidence type="ECO:0000256" key="4">
    <source>
        <dbReference type="ARBA" id="ARBA00022801"/>
    </source>
</evidence>
<dbReference type="InterPro" id="IPR049125">
    <property type="entry name" value="FAN1-like_WH"/>
</dbReference>
<gene>
    <name evidence="11" type="ORF">CWE14_01455</name>
</gene>
<comment type="function">
    <text evidence="6">DNA polymerase III is a complex, multichain enzyme responsible for most of the replicative synthesis in bacteria. The epsilon subunit contain the editing function and is a proofreading 3'-5' exonuclease.</text>
</comment>
<evidence type="ECO:0000259" key="9">
    <source>
        <dbReference type="SMART" id="SM00479"/>
    </source>
</evidence>
<dbReference type="GO" id="GO:0045004">
    <property type="term" value="P:DNA replication proofreading"/>
    <property type="evidence" value="ECO:0007669"/>
    <property type="project" value="TreeGrafter"/>
</dbReference>
<protein>
    <recommendedName>
        <fullName evidence="2">DNA-directed DNA polymerase</fullName>
        <ecNumber evidence="2">2.7.7.7</ecNumber>
    </recommendedName>
</protein>